<gene>
    <name evidence="1" type="ORF">CTAYLR_007876</name>
</gene>
<accession>A0AAD7XL44</accession>
<evidence type="ECO:0000313" key="1">
    <source>
        <dbReference type="EMBL" id="KAJ8602311.1"/>
    </source>
</evidence>
<keyword evidence="2" id="KW-1185">Reference proteome</keyword>
<dbReference type="Proteomes" id="UP001230188">
    <property type="component" value="Unassembled WGS sequence"/>
</dbReference>
<reference evidence="1" key="1">
    <citation type="submission" date="2023-01" db="EMBL/GenBank/DDBJ databases">
        <title>Metagenome sequencing of chrysophaentin producing Chrysophaeum taylorii.</title>
        <authorList>
            <person name="Davison J."/>
            <person name="Bewley C."/>
        </authorList>
    </citation>
    <scope>NUCLEOTIDE SEQUENCE</scope>
    <source>
        <strain evidence="1">NIES-1699</strain>
    </source>
</reference>
<sequence>MPVRRCRVDLDRVLRILVSWHTYHKGRQVDPSCGSFLSTLQHSVLRQALPSSMRRSSGGFLSLRRDSGATYVFIGSLAFVQGIQFNRKFGSPYFMIVGGYEMAAGVSLAASYACVGTGGAGEYNVYRPPAESAVV</sequence>
<comment type="caution">
    <text evidence="1">The sequence shown here is derived from an EMBL/GenBank/DDBJ whole genome shotgun (WGS) entry which is preliminary data.</text>
</comment>
<dbReference type="EMBL" id="JAQMWT010000387">
    <property type="protein sequence ID" value="KAJ8602311.1"/>
    <property type="molecule type" value="Genomic_DNA"/>
</dbReference>
<protein>
    <submittedName>
        <fullName evidence="1">Uncharacterized protein</fullName>
    </submittedName>
</protein>
<name>A0AAD7XL44_9STRA</name>
<proteinExistence type="predicted"/>
<evidence type="ECO:0000313" key="2">
    <source>
        <dbReference type="Proteomes" id="UP001230188"/>
    </source>
</evidence>
<dbReference type="AlphaFoldDB" id="A0AAD7XL44"/>
<organism evidence="1 2">
    <name type="scientific">Chrysophaeum taylorii</name>
    <dbReference type="NCBI Taxonomy" id="2483200"/>
    <lineage>
        <taxon>Eukaryota</taxon>
        <taxon>Sar</taxon>
        <taxon>Stramenopiles</taxon>
        <taxon>Ochrophyta</taxon>
        <taxon>Pelagophyceae</taxon>
        <taxon>Pelagomonadales</taxon>
        <taxon>Pelagomonadaceae</taxon>
        <taxon>Chrysophaeum</taxon>
    </lineage>
</organism>